<dbReference type="Proteomes" id="UP000286681">
    <property type="component" value="Unassembled WGS sequence"/>
</dbReference>
<dbReference type="AlphaFoldDB" id="A0A1L6J5L5"/>
<protein>
    <submittedName>
        <fullName evidence="1">Kinase</fullName>
    </submittedName>
</protein>
<dbReference type="Gene3D" id="3.40.50.300">
    <property type="entry name" value="P-loop containing nucleotide triphosphate hydrolases"/>
    <property type="match status" value="1"/>
</dbReference>
<sequence>MTASLEIVARAARGWLGPRPLILGICGSQGSGKSTLARGLVDALGVRAATLSLDDLYLGKAARAALARDIHPLLATRGVPLTHDVALGRAILDAVRAGQPVRLPRFDKASDEPLAQAQWESIDAPLDLLIFEGWCVGAQAQPAADLIAPVNDLEHAEDPDGLWRRAVNAALAGPYQALFARIDRLVLLAAPNFDVVRGWRAQQEAALRASLVEQGRDPALAMSDMQITRFIQHYERITRAILQEMPGRADLALPLGPDREVIGKT</sequence>
<keyword evidence="1" id="KW-0808">Transferase</keyword>
<dbReference type="GO" id="GO:0016301">
    <property type="term" value="F:kinase activity"/>
    <property type="evidence" value="ECO:0007669"/>
    <property type="project" value="UniProtKB-KW"/>
</dbReference>
<dbReference type="RefSeq" id="WP_075150406.1">
    <property type="nucleotide sequence ID" value="NZ_CP018820.1"/>
</dbReference>
<evidence type="ECO:0000313" key="2">
    <source>
        <dbReference type="EMBL" id="RSU99297.1"/>
    </source>
</evidence>
<dbReference type="InterPro" id="IPR027417">
    <property type="entry name" value="P-loop_NTPase"/>
</dbReference>
<name>A0A1L6J5L5_9SPHN</name>
<dbReference type="OrthoDB" id="455474at2"/>
<reference evidence="1" key="1">
    <citation type="submission" date="2016-12" db="EMBL/GenBank/DDBJ databases">
        <title>Whole genome sequencing of Sphingomonas koreensis.</title>
        <authorList>
            <person name="Conlan S."/>
            <person name="Thomas P.J."/>
            <person name="Mullikin J."/>
            <person name="Palmore T.N."/>
            <person name="Frank K.M."/>
            <person name="Segre J.A."/>
        </authorList>
    </citation>
    <scope>NUCLEOTIDE SEQUENCE</scope>
    <source>
        <strain evidence="1">ABOJV</strain>
    </source>
</reference>
<evidence type="ECO:0000313" key="3">
    <source>
        <dbReference type="Proteomes" id="UP000185161"/>
    </source>
</evidence>
<reference evidence="3" key="2">
    <citation type="submission" date="2016-12" db="EMBL/GenBank/DDBJ databases">
        <title>Whole genome sequencing of Sphingomonas sp. ABOJV.</title>
        <authorList>
            <person name="Conlan S."/>
            <person name="Thomas P.J."/>
            <person name="Mullikin J."/>
            <person name="Palmore T.N."/>
            <person name="Frank K.M."/>
            <person name="Segre J.A."/>
        </authorList>
    </citation>
    <scope>NUCLEOTIDE SEQUENCE [LARGE SCALE GENOMIC DNA]</scope>
    <source>
        <strain evidence="3">ABOJV</strain>
    </source>
</reference>
<dbReference type="KEGG" id="skr:BRX40_01330"/>
<gene>
    <name evidence="1" type="ORF">BRX40_01330</name>
    <name evidence="2" type="ORF">CA257_19935</name>
</gene>
<dbReference type="GeneID" id="44131195"/>
<dbReference type="SUPFAM" id="SSF52540">
    <property type="entry name" value="P-loop containing nucleoside triphosphate hydrolases"/>
    <property type="match status" value="1"/>
</dbReference>
<keyword evidence="1" id="KW-0418">Kinase</keyword>
<dbReference type="Proteomes" id="UP000185161">
    <property type="component" value="Chromosome"/>
</dbReference>
<organism evidence="1 3">
    <name type="scientific">Sphingomonas koreensis</name>
    <dbReference type="NCBI Taxonomy" id="93064"/>
    <lineage>
        <taxon>Bacteria</taxon>
        <taxon>Pseudomonadati</taxon>
        <taxon>Pseudomonadota</taxon>
        <taxon>Alphaproteobacteria</taxon>
        <taxon>Sphingomonadales</taxon>
        <taxon>Sphingomonadaceae</taxon>
        <taxon>Sphingomonas</taxon>
    </lineage>
</organism>
<dbReference type="STRING" id="93064.BRX40_01330"/>
<dbReference type="EMBL" id="QQWO01000023">
    <property type="protein sequence ID" value="RSU99297.1"/>
    <property type="molecule type" value="Genomic_DNA"/>
</dbReference>
<dbReference type="EMBL" id="CP018820">
    <property type="protein sequence ID" value="APR51251.1"/>
    <property type="molecule type" value="Genomic_DNA"/>
</dbReference>
<proteinExistence type="predicted"/>
<keyword evidence="3" id="KW-1185">Reference proteome</keyword>
<evidence type="ECO:0000313" key="4">
    <source>
        <dbReference type="Proteomes" id="UP000286681"/>
    </source>
</evidence>
<accession>A0A1L6J5L5</accession>
<evidence type="ECO:0000313" key="1">
    <source>
        <dbReference type="EMBL" id="APR51251.1"/>
    </source>
</evidence>
<reference evidence="2 4" key="3">
    <citation type="submission" date="2018-07" db="EMBL/GenBank/DDBJ databases">
        <title>Genomic and Epidemiologic Investigation of an Indolent Hospital Outbreak.</title>
        <authorList>
            <person name="Johnson R.C."/>
            <person name="Deming C."/>
            <person name="Conlan S."/>
            <person name="Zellmer C.J."/>
            <person name="Michelin A.V."/>
            <person name="Lee-Lin S."/>
            <person name="Thomas P.J."/>
            <person name="Park M."/>
            <person name="Weingarten R.A."/>
            <person name="Less J."/>
            <person name="Dekker J.P."/>
            <person name="Frank K.M."/>
            <person name="Musser K.A."/>
            <person name="Mcquiston J.R."/>
            <person name="Henderson D.K."/>
            <person name="Lau A.F."/>
            <person name="Palmore T.N."/>
            <person name="Segre J.A."/>
        </authorList>
    </citation>
    <scope>NUCLEOTIDE SEQUENCE [LARGE SCALE GENOMIC DNA]</scope>
    <source>
        <strain evidence="2 4">SK-NIH.Env10_0317</strain>
    </source>
</reference>